<dbReference type="HOGENOM" id="CLU_006958_2_2_2"/>
<evidence type="ECO:0000256" key="1">
    <source>
        <dbReference type="ARBA" id="ARBA00011975"/>
    </source>
</evidence>
<comment type="similarity">
    <text evidence="5">Belongs to the class I-like SAM-binding methyltransferase superfamily. C5-methyltransferase family.</text>
</comment>
<accession>A6VHZ9</accession>
<dbReference type="AlphaFoldDB" id="A6VHZ9"/>
<organism evidence="6">
    <name type="scientific">Methanococcus maripaludis (strain C7 / ATCC BAA-1331)</name>
    <dbReference type="NCBI Taxonomy" id="426368"/>
    <lineage>
        <taxon>Archaea</taxon>
        <taxon>Methanobacteriati</taxon>
        <taxon>Methanobacteriota</taxon>
        <taxon>Methanomada group</taxon>
        <taxon>Methanococci</taxon>
        <taxon>Methanococcales</taxon>
        <taxon>Methanococcaceae</taxon>
        <taxon>Methanococcus</taxon>
    </lineage>
</organism>
<dbReference type="STRING" id="426368.MmarC7_1008"/>
<feature type="active site" evidence="5">
    <location>
        <position position="133"/>
    </location>
</feature>
<dbReference type="InterPro" id="IPR001525">
    <property type="entry name" value="C5_MeTfrase"/>
</dbReference>
<keyword evidence="4 5" id="KW-0949">S-adenosyl-L-methionine</keyword>
<dbReference type="InterPro" id="IPR050390">
    <property type="entry name" value="C5-Methyltransferase"/>
</dbReference>
<dbReference type="Pfam" id="PF00145">
    <property type="entry name" value="DNA_methylase"/>
    <property type="match status" value="2"/>
</dbReference>
<evidence type="ECO:0000256" key="3">
    <source>
        <dbReference type="ARBA" id="ARBA00022679"/>
    </source>
</evidence>
<dbReference type="EC" id="2.1.1.37" evidence="1"/>
<reference evidence="6" key="1">
    <citation type="submission" date="2007-06" db="EMBL/GenBank/DDBJ databases">
        <title>Complete sequence of Methanococcus maripaludis C7.</title>
        <authorList>
            <consortium name="US DOE Joint Genome Institute"/>
            <person name="Copeland A."/>
            <person name="Lucas S."/>
            <person name="Lapidus A."/>
            <person name="Barry K."/>
            <person name="Glavina del Rio T."/>
            <person name="Dalin E."/>
            <person name="Tice H."/>
            <person name="Pitluck S."/>
            <person name="Clum A."/>
            <person name="Schmutz J."/>
            <person name="Larimer F."/>
            <person name="Land M."/>
            <person name="Hauser L."/>
            <person name="Kyrpides N."/>
            <person name="Anderson I."/>
            <person name="Sieprawska-Lupa M."/>
            <person name="Whitman W.B."/>
            <person name="Richardson P."/>
        </authorList>
    </citation>
    <scope>NUCLEOTIDE SEQUENCE [LARGE SCALE GENOMIC DNA]</scope>
    <source>
        <strain evidence="6">C7</strain>
    </source>
</reference>
<dbReference type="GO" id="GO:0003677">
    <property type="term" value="F:DNA binding"/>
    <property type="evidence" value="ECO:0007669"/>
    <property type="project" value="TreeGrafter"/>
</dbReference>
<proteinExistence type="inferred from homology"/>
<dbReference type="REBASE" id="15720">
    <property type="entry name" value="M.MmaC7ORF1008P"/>
</dbReference>
<dbReference type="PROSITE" id="PS51679">
    <property type="entry name" value="SAM_MT_C5"/>
    <property type="match status" value="1"/>
</dbReference>
<evidence type="ECO:0000256" key="5">
    <source>
        <dbReference type="PROSITE-ProRule" id="PRU01016"/>
    </source>
</evidence>
<dbReference type="InterPro" id="IPR029063">
    <property type="entry name" value="SAM-dependent_MTases_sf"/>
</dbReference>
<dbReference type="GO" id="GO:0032259">
    <property type="term" value="P:methylation"/>
    <property type="evidence" value="ECO:0007669"/>
    <property type="project" value="UniProtKB-KW"/>
</dbReference>
<sequence>MVISTYFYVGKMNFIDLFCGCGGFSRGFVEMGFKPLLAIELDENAANSYALNYNGTVFEKKLNEILEKEVYFKLEDFLVQDDIEEFKKLNNYENLNPVVINEDIREINSKYISNIVNNNSDSKIDLIIGGPPCEGYTGANPKREKIPFNRLYRDPVGRLVLEYIRIVGDISPEVFVMENVPGILNYETREHLEKEFSRVGFDEIYFHVFDSENYGNPSLRKRVIVSNIPLNLEKTDNVDVKTALSNIDRNALNNEKYPLPEKIAKDIHKIKIGGSAVKFKACGGFLDNYIRLSMEGNSETVMGKRRFIHHEEDRLLTVREQARLMSYPDTHIFAGGITAQYNQVGESVPPSLSLVIAKEVKKYLNNK</sequence>
<evidence type="ECO:0000313" key="6">
    <source>
        <dbReference type="EMBL" id="ABR66075.1"/>
    </source>
</evidence>
<dbReference type="eggNOG" id="arCOG04157">
    <property type="taxonomic scope" value="Archaea"/>
</dbReference>
<evidence type="ECO:0000256" key="4">
    <source>
        <dbReference type="ARBA" id="ARBA00022691"/>
    </source>
</evidence>
<gene>
    <name evidence="6" type="ordered locus">MmarC7_1008</name>
</gene>
<keyword evidence="3 5" id="KW-0808">Transferase</keyword>
<evidence type="ECO:0000256" key="2">
    <source>
        <dbReference type="ARBA" id="ARBA00022603"/>
    </source>
</evidence>
<dbReference type="GO" id="GO:0003886">
    <property type="term" value="F:DNA (cytosine-5-)-methyltransferase activity"/>
    <property type="evidence" value="ECO:0007669"/>
    <property type="project" value="UniProtKB-EC"/>
</dbReference>
<name>A6VHZ9_METM7</name>
<protein>
    <recommendedName>
        <fullName evidence="1">DNA (cytosine-5-)-methyltransferase</fullName>
        <ecNumber evidence="1">2.1.1.37</ecNumber>
    </recommendedName>
</protein>
<dbReference type="KEGG" id="mmz:MmarC7_1008"/>
<dbReference type="GO" id="GO:0044027">
    <property type="term" value="P:negative regulation of gene expression via chromosomal CpG island methylation"/>
    <property type="evidence" value="ECO:0007669"/>
    <property type="project" value="TreeGrafter"/>
</dbReference>
<dbReference type="Gene3D" id="3.40.50.150">
    <property type="entry name" value="Vaccinia Virus protein VP39"/>
    <property type="match status" value="2"/>
</dbReference>
<dbReference type="PANTHER" id="PTHR10629">
    <property type="entry name" value="CYTOSINE-SPECIFIC METHYLTRANSFERASE"/>
    <property type="match status" value="1"/>
</dbReference>
<dbReference type="EMBL" id="CP000745">
    <property type="protein sequence ID" value="ABR66075.1"/>
    <property type="molecule type" value="Genomic_DNA"/>
</dbReference>
<dbReference type="PANTHER" id="PTHR10629:SF52">
    <property type="entry name" value="DNA (CYTOSINE-5)-METHYLTRANSFERASE 1"/>
    <property type="match status" value="1"/>
</dbReference>
<keyword evidence="2 5" id="KW-0489">Methyltransferase</keyword>
<dbReference type="PRINTS" id="PR00105">
    <property type="entry name" value="C5METTRFRASE"/>
</dbReference>
<dbReference type="SUPFAM" id="SSF53335">
    <property type="entry name" value="S-adenosyl-L-methionine-dependent methyltransferases"/>
    <property type="match status" value="1"/>
</dbReference>